<protein>
    <submittedName>
        <fullName evidence="1">Uncharacterized protein</fullName>
    </submittedName>
</protein>
<organism evidence="1 2">
    <name type="scientific">Triplophysa tibetana</name>
    <dbReference type="NCBI Taxonomy" id="1572043"/>
    <lineage>
        <taxon>Eukaryota</taxon>
        <taxon>Metazoa</taxon>
        <taxon>Chordata</taxon>
        <taxon>Craniata</taxon>
        <taxon>Vertebrata</taxon>
        <taxon>Euteleostomi</taxon>
        <taxon>Actinopterygii</taxon>
        <taxon>Neopterygii</taxon>
        <taxon>Teleostei</taxon>
        <taxon>Ostariophysi</taxon>
        <taxon>Cypriniformes</taxon>
        <taxon>Nemacheilidae</taxon>
        <taxon>Triplophysa</taxon>
    </lineage>
</organism>
<dbReference type="EMBL" id="SOYY01000017">
    <property type="protein sequence ID" value="KAA0709299.1"/>
    <property type="molecule type" value="Genomic_DNA"/>
</dbReference>
<reference evidence="1 2" key="1">
    <citation type="journal article" date="2019" name="Mol. Ecol. Resour.">
        <title>Chromosome-level genome assembly of Triplophysa tibetana, a fish adapted to the harsh high-altitude environment of the Tibetan Plateau.</title>
        <authorList>
            <person name="Yang X."/>
            <person name="Liu H."/>
            <person name="Ma Z."/>
            <person name="Zou Y."/>
            <person name="Zou M."/>
            <person name="Mao Y."/>
            <person name="Li X."/>
            <person name="Wang H."/>
            <person name="Chen T."/>
            <person name="Wang W."/>
            <person name="Yang R."/>
        </authorList>
    </citation>
    <scope>NUCLEOTIDE SEQUENCE [LARGE SCALE GENOMIC DNA]</scope>
    <source>
        <strain evidence="1">TTIB1903HZAU</strain>
        <tissue evidence="1">Muscle</tissue>
    </source>
</reference>
<dbReference type="AlphaFoldDB" id="A0A5A9NK02"/>
<dbReference type="Proteomes" id="UP000324632">
    <property type="component" value="Chromosome 17"/>
</dbReference>
<gene>
    <name evidence="1" type="ORF">E1301_Tti013212</name>
</gene>
<evidence type="ECO:0000313" key="2">
    <source>
        <dbReference type="Proteomes" id="UP000324632"/>
    </source>
</evidence>
<comment type="caution">
    <text evidence="1">The sequence shown here is derived from an EMBL/GenBank/DDBJ whole genome shotgun (WGS) entry which is preliminary data.</text>
</comment>
<proteinExistence type="predicted"/>
<sequence length="432" mass="48352">MRIMFGFAPSRRTDLRVECVKTTLRQLNKLYQSALEKPQHSSEAPLDMYLVRSDKTVLALHEHKGSGQARGQCRRINADLCCFLDGQRAQIFPLVPHSLRQPTSSYFENSNSAPCWWIQTCHRCWGSADRGKMKSLWRQHVAMHFYGISSQHPDSPVGPVPVAMAIQTRSSLRSDSTVHSKQDVVRCSFNGKLPEWLIFRGTKPTFSCSLISAMSRKGAFFVLFVLFTEASDASPSAVCLYDSTEDRVATGSLRQRLIKLPRIARITTPRRLDTEQAIIVNLNEVCSASSRQPLQPALPSLRSTPNHSLACFYFMHYFSPDTSTLSSKVSGFGQPDSVKLTGVGMREGFASSSQRGSREIIMQTGRTKLIRVGYGRLSALQMIAYTPLFYSLTRRLLRYASVSQTDLCARLTAGFLIFGTRWSLSIMPITPG</sequence>
<evidence type="ECO:0000313" key="1">
    <source>
        <dbReference type="EMBL" id="KAA0709299.1"/>
    </source>
</evidence>
<name>A0A5A9NK02_9TELE</name>
<keyword evidence="2" id="KW-1185">Reference proteome</keyword>
<accession>A0A5A9NK02</accession>